<dbReference type="GO" id="GO:0030234">
    <property type="term" value="F:enzyme regulator activity"/>
    <property type="evidence" value="ECO:0007669"/>
    <property type="project" value="TreeGrafter"/>
</dbReference>
<dbReference type="Gene3D" id="3.40.50.2300">
    <property type="match status" value="2"/>
</dbReference>
<dbReference type="InterPro" id="IPR007443">
    <property type="entry name" value="LpoA"/>
</dbReference>
<gene>
    <name evidence="2" type="ORF">N800_03500</name>
</gene>
<dbReference type="Pfam" id="PF04348">
    <property type="entry name" value="LppC"/>
    <property type="match status" value="2"/>
</dbReference>
<accession>A0A0A0ESB4</accession>
<dbReference type="CDD" id="cd06339">
    <property type="entry name" value="PBP1_YraM_LppC_lipoprotein-like"/>
    <property type="match status" value="1"/>
</dbReference>
<keyword evidence="1" id="KW-0472">Membrane</keyword>
<keyword evidence="2" id="KW-0449">Lipoprotein</keyword>
<dbReference type="eggNOG" id="COG3107">
    <property type="taxonomic scope" value="Bacteria"/>
</dbReference>
<proteinExistence type="predicted"/>
<protein>
    <submittedName>
        <fullName evidence="2">Lipoprotein</fullName>
    </submittedName>
</protein>
<organism evidence="2 3">
    <name type="scientific">Lysobacter daejeonensis GH1-9</name>
    <dbReference type="NCBI Taxonomy" id="1385517"/>
    <lineage>
        <taxon>Bacteria</taxon>
        <taxon>Pseudomonadati</taxon>
        <taxon>Pseudomonadota</taxon>
        <taxon>Gammaproteobacteria</taxon>
        <taxon>Lysobacterales</taxon>
        <taxon>Lysobacteraceae</taxon>
        <taxon>Aerolutibacter</taxon>
    </lineage>
</organism>
<dbReference type="Proteomes" id="UP000029998">
    <property type="component" value="Unassembled WGS sequence"/>
</dbReference>
<evidence type="ECO:0000313" key="3">
    <source>
        <dbReference type="Proteomes" id="UP000029998"/>
    </source>
</evidence>
<dbReference type="EMBL" id="AVPU01000020">
    <property type="protein sequence ID" value="KGM53831.1"/>
    <property type="molecule type" value="Genomic_DNA"/>
</dbReference>
<dbReference type="InterPro" id="IPR028082">
    <property type="entry name" value="Peripla_BP_I"/>
</dbReference>
<evidence type="ECO:0000313" key="2">
    <source>
        <dbReference type="EMBL" id="KGM53831.1"/>
    </source>
</evidence>
<name>A0A0A0ESB4_9GAMM</name>
<sequence>MERLLAQLDNATLAREAAALPAGDPLYNYAGRALLVRGLPLPRPFDRSAWKFDAGNRPAADRDGYRPPVKLAVLLPLSGSLANAAAPVRDGLLAGYFGEVRAKPEVQFYDTAAGVGAAYDRAVAEGNDFVVGPLGRDEVTSIFSRPSLPVPLLALNRGDVPPPAGNASFSLSPEDEGEAAAEWLLGRKASRVLVVSGEDDTQRRAVTALRERLAERGATIVDVAGSGTVDFAPFAQKGVDAVFLAVRGSTARGVIPKLALAGLSGKPLVATSQLLSGTGNAAEDTTLDGIAFPSETWTTHGTRGLPAASVAAQMLPNARGAAARLFAFGHDAWQLAAYLERLAVSADGHIEGATGTLRIDGFGNVQRTPAWSTFRGGVAVPL</sequence>
<dbReference type="GO" id="GO:0009252">
    <property type="term" value="P:peptidoglycan biosynthetic process"/>
    <property type="evidence" value="ECO:0007669"/>
    <property type="project" value="TreeGrafter"/>
</dbReference>
<dbReference type="AlphaFoldDB" id="A0A0A0ESB4"/>
<dbReference type="GO" id="GO:0031241">
    <property type="term" value="C:periplasmic side of cell outer membrane"/>
    <property type="evidence" value="ECO:0007669"/>
    <property type="project" value="TreeGrafter"/>
</dbReference>
<evidence type="ECO:0000256" key="1">
    <source>
        <dbReference type="ARBA" id="ARBA00023136"/>
    </source>
</evidence>
<dbReference type="SUPFAM" id="SSF53822">
    <property type="entry name" value="Periplasmic binding protein-like I"/>
    <property type="match status" value="1"/>
</dbReference>
<keyword evidence="3" id="KW-1185">Reference proteome</keyword>
<dbReference type="STRING" id="1385517.N800_03500"/>
<dbReference type="PANTHER" id="PTHR38038">
    <property type="entry name" value="PENICILLIN-BINDING PROTEIN ACTIVATOR LPOA"/>
    <property type="match status" value="1"/>
</dbReference>
<comment type="caution">
    <text evidence="2">The sequence shown here is derived from an EMBL/GenBank/DDBJ whole genome shotgun (WGS) entry which is preliminary data.</text>
</comment>
<reference evidence="2 3" key="1">
    <citation type="submission" date="2013-08" db="EMBL/GenBank/DDBJ databases">
        <title>Genome sequencing of Lysobacter.</title>
        <authorList>
            <person name="Zhang S."/>
            <person name="Wang G."/>
        </authorList>
    </citation>
    <scope>NUCLEOTIDE SEQUENCE [LARGE SCALE GENOMIC DNA]</scope>
    <source>
        <strain evidence="2 3">GH1-9</strain>
    </source>
</reference>
<dbReference type="PANTHER" id="PTHR38038:SF1">
    <property type="entry name" value="PENICILLIN-BINDING PROTEIN ACTIVATOR LPOA"/>
    <property type="match status" value="1"/>
</dbReference>